<feature type="transmembrane region" description="Helical" evidence="8">
    <location>
        <begin position="137"/>
        <end position="160"/>
    </location>
</feature>
<keyword evidence="3" id="KW-0813">Transport</keyword>
<keyword evidence="5 8" id="KW-0812">Transmembrane</keyword>
<gene>
    <name evidence="9" type="ORF">SAMN02745176_02636</name>
</gene>
<dbReference type="GO" id="GO:0016020">
    <property type="term" value="C:membrane"/>
    <property type="evidence" value="ECO:0007669"/>
    <property type="project" value="UniProtKB-SubCell"/>
</dbReference>
<evidence type="ECO:0000256" key="4">
    <source>
        <dbReference type="ARBA" id="ARBA00022544"/>
    </source>
</evidence>
<sequence>MDKLNSKHFVFFILATTIVSLKTYPGIFMKDGGRESWIAISISSALIYAFYIYIISICRKTEVYDMREIYEKAVGKKLGNALIVLFIANLFITLVESASAEANSMHTNMMIETPTWYLLLFFVFPIIYTIRKEIVAITTVTMIGIVLIMMAGINLGILTAKYKDLSLLFPVFREGIKPGFLLSIVKSLGLYGCISITIPYLAKVEKTEKIIKHVTVGLAIVIQMEIVSVTGIISTFGPLFANTMAYPKLIQTQQVSYLRFLEFGELYVMLQILGGFMLKYLLSFYAMLILLKGLGLKRKHLIWITYIGSLAVYLSSYFLAGNLFTLFAFFNIYSYLCLFNFIIIPYIIFTIFSFKNKNSKENKHPV</sequence>
<dbReference type="InterPro" id="IPR004761">
    <property type="entry name" value="Spore_GerAB"/>
</dbReference>
<feature type="transmembrane region" description="Helical" evidence="8">
    <location>
        <begin position="214"/>
        <end position="241"/>
    </location>
</feature>
<dbReference type="RefSeq" id="WP_073026640.1">
    <property type="nucleotide sequence ID" value="NZ_FQZS01000018.1"/>
</dbReference>
<reference evidence="9 10" key="1">
    <citation type="submission" date="2016-11" db="EMBL/GenBank/DDBJ databases">
        <authorList>
            <person name="Jaros S."/>
            <person name="Januszkiewicz K."/>
            <person name="Wedrychowicz H."/>
        </authorList>
    </citation>
    <scope>NUCLEOTIDE SEQUENCE [LARGE SCALE GENOMIC DNA]</scope>
    <source>
        <strain evidence="9 10">DSM 19022</strain>
    </source>
</reference>
<dbReference type="Pfam" id="PF03845">
    <property type="entry name" value="Spore_permease"/>
    <property type="match status" value="1"/>
</dbReference>
<keyword evidence="4" id="KW-0309">Germination</keyword>
<name>A0A1M6H3P4_9FIRM</name>
<evidence type="ECO:0000256" key="3">
    <source>
        <dbReference type="ARBA" id="ARBA00022448"/>
    </source>
</evidence>
<feature type="transmembrane region" description="Helical" evidence="8">
    <location>
        <begin position="332"/>
        <end position="354"/>
    </location>
</feature>
<evidence type="ECO:0000313" key="10">
    <source>
        <dbReference type="Proteomes" id="UP000184442"/>
    </source>
</evidence>
<proteinExistence type="inferred from homology"/>
<evidence type="ECO:0000256" key="1">
    <source>
        <dbReference type="ARBA" id="ARBA00004141"/>
    </source>
</evidence>
<dbReference type="NCBIfam" id="TIGR00912">
    <property type="entry name" value="2A0309"/>
    <property type="match status" value="1"/>
</dbReference>
<organism evidence="9 10">
    <name type="scientific">Lutispora thermophila DSM 19022</name>
    <dbReference type="NCBI Taxonomy" id="1122184"/>
    <lineage>
        <taxon>Bacteria</taxon>
        <taxon>Bacillati</taxon>
        <taxon>Bacillota</taxon>
        <taxon>Clostridia</taxon>
        <taxon>Lutisporales</taxon>
        <taxon>Lutisporaceae</taxon>
        <taxon>Lutispora</taxon>
    </lineage>
</organism>
<evidence type="ECO:0000256" key="8">
    <source>
        <dbReference type="SAM" id="Phobius"/>
    </source>
</evidence>
<protein>
    <submittedName>
        <fullName evidence="9">Spore germination protein (Amino acid permease)</fullName>
    </submittedName>
</protein>
<dbReference type="STRING" id="1122184.SAMN02745176_02636"/>
<dbReference type="AlphaFoldDB" id="A0A1M6H3P4"/>
<dbReference type="GO" id="GO:0009847">
    <property type="term" value="P:spore germination"/>
    <property type="evidence" value="ECO:0007669"/>
    <property type="project" value="InterPro"/>
</dbReference>
<feature type="transmembrane region" description="Helical" evidence="8">
    <location>
        <begin position="115"/>
        <end position="130"/>
    </location>
</feature>
<keyword evidence="6 8" id="KW-1133">Transmembrane helix</keyword>
<feature type="transmembrane region" description="Helical" evidence="8">
    <location>
        <begin position="301"/>
        <end position="320"/>
    </location>
</feature>
<keyword evidence="7 8" id="KW-0472">Membrane</keyword>
<accession>A0A1M6H3P4</accession>
<dbReference type="PANTHER" id="PTHR34975:SF2">
    <property type="entry name" value="SPORE GERMINATION PROTEIN A2"/>
    <property type="match status" value="1"/>
</dbReference>
<evidence type="ECO:0000256" key="7">
    <source>
        <dbReference type="ARBA" id="ARBA00023136"/>
    </source>
</evidence>
<dbReference type="OrthoDB" id="2381188at2"/>
<feature type="transmembrane region" description="Helical" evidence="8">
    <location>
        <begin position="266"/>
        <end position="289"/>
    </location>
</feature>
<dbReference type="PANTHER" id="PTHR34975">
    <property type="entry name" value="SPORE GERMINATION PROTEIN A2"/>
    <property type="match status" value="1"/>
</dbReference>
<feature type="transmembrane region" description="Helical" evidence="8">
    <location>
        <begin position="37"/>
        <end position="57"/>
    </location>
</feature>
<comment type="subcellular location">
    <subcellularLocation>
        <location evidence="1">Membrane</location>
        <topology evidence="1">Multi-pass membrane protein</topology>
    </subcellularLocation>
</comment>
<evidence type="ECO:0000256" key="6">
    <source>
        <dbReference type="ARBA" id="ARBA00022989"/>
    </source>
</evidence>
<evidence type="ECO:0000256" key="2">
    <source>
        <dbReference type="ARBA" id="ARBA00007998"/>
    </source>
</evidence>
<dbReference type="EMBL" id="FQZS01000018">
    <property type="protein sequence ID" value="SHJ16779.1"/>
    <property type="molecule type" value="Genomic_DNA"/>
</dbReference>
<dbReference type="Proteomes" id="UP000184442">
    <property type="component" value="Unassembled WGS sequence"/>
</dbReference>
<evidence type="ECO:0000256" key="5">
    <source>
        <dbReference type="ARBA" id="ARBA00022692"/>
    </source>
</evidence>
<comment type="similarity">
    <text evidence="2">Belongs to the amino acid-polyamine-organocation (APC) superfamily. Spore germination protein (SGP) (TC 2.A.3.9) family.</text>
</comment>
<keyword evidence="10" id="KW-1185">Reference proteome</keyword>
<feature type="transmembrane region" description="Helical" evidence="8">
    <location>
        <begin position="78"/>
        <end position="95"/>
    </location>
</feature>
<evidence type="ECO:0000313" key="9">
    <source>
        <dbReference type="EMBL" id="SHJ16779.1"/>
    </source>
</evidence>
<feature type="transmembrane region" description="Helical" evidence="8">
    <location>
        <begin position="180"/>
        <end position="202"/>
    </location>
</feature>